<sequence length="331" mass="36681">MSSIPTPSPKYLQSLEYLRGKFQYQPTAIAFAAFVPCPVISWLLFFWALVNFQTYSPLLLLCCLPASVSSGETKNNKAEGNTGMNPEATPVSRSAKRLLACPVLVFYAPSVYVVYFIGHFCEDPNAPWTLPSPEDVAWLGFPLSRTNLDQEILRSLRCHASNPGDLFTEDQTSPATPANPSNHTFPFPWLHLLFRQSHSQPLASIFRGGDCEWAENRVGTTGALGPMVAEGYHGLMGCVWTATCLLFDGAAQHAPTTPPKYAAHNRSRNYRTIQATRERRAEKTEKIPSSVLRGGWLGEEGAKTDGHPRVRREPQPCNATTTRRELSPNFP</sequence>
<dbReference type="Proteomes" id="UP000272025">
    <property type="component" value="Unassembled WGS sequence"/>
</dbReference>
<accession>A0A3N2PZT0</accession>
<evidence type="ECO:0000313" key="4">
    <source>
        <dbReference type="Proteomes" id="UP000272025"/>
    </source>
</evidence>
<feature type="transmembrane region" description="Helical" evidence="2">
    <location>
        <begin position="98"/>
        <end position="117"/>
    </location>
</feature>
<feature type="compositionally biased region" description="Basic and acidic residues" evidence="1">
    <location>
        <begin position="277"/>
        <end position="286"/>
    </location>
</feature>
<feature type="transmembrane region" description="Helical" evidence="2">
    <location>
        <begin position="28"/>
        <end position="50"/>
    </location>
</feature>
<dbReference type="RefSeq" id="XP_028467813.1">
    <property type="nucleotide sequence ID" value="XM_028614942.1"/>
</dbReference>
<feature type="compositionally biased region" description="Basic and acidic residues" evidence="1">
    <location>
        <begin position="300"/>
        <end position="314"/>
    </location>
</feature>
<dbReference type="GeneID" id="39583419"/>
<keyword evidence="2" id="KW-1133">Transmembrane helix</keyword>
<feature type="region of interest" description="Disordered" evidence="1">
    <location>
        <begin position="277"/>
        <end position="331"/>
    </location>
</feature>
<protein>
    <submittedName>
        <fullName evidence="3">Uncharacterized protein</fullName>
    </submittedName>
</protein>
<dbReference type="AlphaFoldDB" id="A0A3N2PZT0"/>
<keyword evidence="2" id="KW-0812">Transmembrane</keyword>
<keyword evidence="2" id="KW-0472">Membrane</keyword>
<dbReference type="EMBL" id="ML119053">
    <property type="protein sequence ID" value="ROT40007.1"/>
    <property type="molecule type" value="Genomic_DNA"/>
</dbReference>
<evidence type="ECO:0000256" key="1">
    <source>
        <dbReference type="SAM" id="MobiDB-lite"/>
    </source>
</evidence>
<organism evidence="3 4">
    <name type="scientific">Sodiomyces alkalinus (strain CBS 110278 / VKM F-3762 / F11)</name>
    <name type="common">Alkaliphilic filamentous fungus</name>
    <dbReference type="NCBI Taxonomy" id="1314773"/>
    <lineage>
        <taxon>Eukaryota</taxon>
        <taxon>Fungi</taxon>
        <taxon>Dikarya</taxon>
        <taxon>Ascomycota</taxon>
        <taxon>Pezizomycotina</taxon>
        <taxon>Sordariomycetes</taxon>
        <taxon>Hypocreomycetidae</taxon>
        <taxon>Glomerellales</taxon>
        <taxon>Plectosphaerellaceae</taxon>
        <taxon>Sodiomyces</taxon>
    </lineage>
</organism>
<evidence type="ECO:0000256" key="2">
    <source>
        <dbReference type="SAM" id="Phobius"/>
    </source>
</evidence>
<keyword evidence="4" id="KW-1185">Reference proteome</keyword>
<name>A0A3N2PZT0_SODAK</name>
<gene>
    <name evidence="3" type="ORF">SODALDRAFT_377896</name>
</gene>
<reference evidence="3 4" key="1">
    <citation type="journal article" date="2018" name="Mol. Ecol.">
        <title>The obligate alkalophilic soda-lake fungus Sodiomyces alkalinus has shifted to a protein diet.</title>
        <authorList>
            <person name="Grum-Grzhimaylo A.A."/>
            <person name="Falkoski D.L."/>
            <person name="van den Heuvel J."/>
            <person name="Valero-Jimenez C.A."/>
            <person name="Min B."/>
            <person name="Choi I.G."/>
            <person name="Lipzen A."/>
            <person name="Daum C.G."/>
            <person name="Aanen D.K."/>
            <person name="Tsang A."/>
            <person name="Henrissat B."/>
            <person name="Bilanenko E.N."/>
            <person name="de Vries R.P."/>
            <person name="van Kan J.A.L."/>
            <person name="Grigoriev I.V."/>
            <person name="Debets A.J.M."/>
        </authorList>
    </citation>
    <scope>NUCLEOTIDE SEQUENCE [LARGE SCALE GENOMIC DNA]</scope>
    <source>
        <strain evidence="3 4">F11</strain>
    </source>
</reference>
<proteinExistence type="predicted"/>
<evidence type="ECO:0000313" key="3">
    <source>
        <dbReference type="EMBL" id="ROT40007.1"/>
    </source>
</evidence>
<feature type="compositionally biased region" description="Basic and acidic residues" evidence="1">
    <location>
        <begin position="322"/>
        <end position="331"/>
    </location>
</feature>